<evidence type="ECO:0000313" key="16">
    <source>
        <dbReference type="Proteomes" id="UP001358586"/>
    </source>
</evidence>
<evidence type="ECO:0000256" key="10">
    <source>
        <dbReference type="ARBA" id="ARBA00022989"/>
    </source>
</evidence>
<keyword evidence="7" id="KW-0808">Transferase</keyword>
<dbReference type="Proteomes" id="UP001358586">
    <property type="component" value="Chromosome 4"/>
</dbReference>
<keyword evidence="6" id="KW-0328">Glycosyltransferase</keyword>
<dbReference type="PANTHER" id="PTHR12989">
    <property type="entry name" value="ALPHA-1,2-GLUCOSYLTRANSFERASE ALG10"/>
    <property type="match status" value="1"/>
</dbReference>
<evidence type="ECO:0000256" key="8">
    <source>
        <dbReference type="ARBA" id="ARBA00022692"/>
    </source>
</evidence>
<keyword evidence="11 14" id="KW-0472">Membrane</keyword>
<evidence type="ECO:0000256" key="14">
    <source>
        <dbReference type="SAM" id="Phobius"/>
    </source>
</evidence>
<dbReference type="EC" id="2.4.1.256" evidence="4"/>
<proteinExistence type="inferred from homology"/>
<dbReference type="InterPro" id="IPR016900">
    <property type="entry name" value="Alg10"/>
</dbReference>
<evidence type="ECO:0000256" key="9">
    <source>
        <dbReference type="ARBA" id="ARBA00022824"/>
    </source>
</evidence>
<evidence type="ECO:0000256" key="3">
    <source>
        <dbReference type="ARBA" id="ARBA00010600"/>
    </source>
</evidence>
<keyword evidence="16" id="KW-1185">Reference proteome</keyword>
<evidence type="ECO:0000256" key="12">
    <source>
        <dbReference type="ARBA" id="ARBA00044727"/>
    </source>
</evidence>
<comment type="similarity">
    <text evidence="3">Belongs to the ALG10 glucosyltransferase family.</text>
</comment>
<evidence type="ECO:0000256" key="7">
    <source>
        <dbReference type="ARBA" id="ARBA00022679"/>
    </source>
</evidence>
<evidence type="ECO:0000256" key="11">
    <source>
        <dbReference type="ARBA" id="ARBA00023136"/>
    </source>
</evidence>
<comment type="pathway">
    <text evidence="2">Protein modification; protein glycosylation.</text>
</comment>
<comment type="function">
    <text evidence="12">Dol-P-Glc:Glc(2)Man(9)GlcNAc(2)-PP-Dol alpha-1,2-glucosyltransferase that operates in the biosynthetic pathway of dolichol-linked oligosaccharides, the glycan precursors employed in protein asparagine (N)-glycosylation. The assembly of dolichol-linked oligosaccharides begins on the cytosolic side of the endoplasmic reticulum membrane and finishes in its lumen. The sequential addition of sugars to dolichol pyrophosphate produces dolichol-linked oligosaccharides containing fourteen sugars, including two GlcNAcs, nine mannoses and three glucoses. Once assembled, the oligosaccharide is transferred from the lipid to nascent proteins by oligosaccharyltransferases. In the lumen of the endoplasmic reticulum, adds the third and last glucose residue from dolichyl phosphate glucose (Dol-P-Glc) onto the lipid-linked oligosaccharide intermediate Glc(2)Man(9)GlcNAc(2)-PP-Dol to produce Glc(3)Man(9)GlcNAc(2)-PP-Dol.</text>
</comment>
<keyword evidence="9" id="KW-0256">Endoplasmic reticulum</keyword>
<evidence type="ECO:0000256" key="6">
    <source>
        <dbReference type="ARBA" id="ARBA00022676"/>
    </source>
</evidence>
<gene>
    <name evidence="15" type="ORF">PVK06_012414</name>
</gene>
<comment type="subcellular location">
    <subcellularLocation>
        <location evidence="1">Endoplasmic reticulum membrane</location>
        <topology evidence="1">Multi-pass membrane protein</topology>
    </subcellularLocation>
</comment>
<evidence type="ECO:0000313" key="15">
    <source>
        <dbReference type="EMBL" id="KAK5836619.1"/>
    </source>
</evidence>
<dbReference type="PANTHER" id="PTHR12989:SF10">
    <property type="entry name" value="DOL-P-GLC:GLC(2)MAN(9)GLCNAC(2)-PP-DOL ALPHA-1,2-GLUCOSYLTRANSFERASE-RELATED"/>
    <property type="match status" value="1"/>
</dbReference>
<sequence length="157" mass="17573">MRVSTCLKLNNTAMAISGAAIPWSPHHLALLCSILVYEIMTHLRPALDDTKSTVFATILALYPVHWFFTFLYYTDVASLTAVLAMYLARLKKKYLFSALFVNPYTSVNVRSNLRKRKSMGNAEANKQSFYWTNSTNTSSASQTSGLLYEISAIVLTS</sequence>
<accession>A0ABR0QBC5</accession>
<dbReference type="EMBL" id="JARKNE010000004">
    <property type="protein sequence ID" value="KAK5836619.1"/>
    <property type="molecule type" value="Genomic_DNA"/>
</dbReference>
<evidence type="ECO:0000256" key="2">
    <source>
        <dbReference type="ARBA" id="ARBA00004922"/>
    </source>
</evidence>
<protein>
    <recommendedName>
        <fullName evidence="5">Dol-P-Glc:Glc(2)Man(9)GlcNAc(2)-PP-Dol alpha-1,2-glucosyltransferase</fullName>
        <ecNumber evidence="4">2.4.1.256</ecNumber>
    </recommendedName>
</protein>
<evidence type="ECO:0000256" key="5">
    <source>
        <dbReference type="ARBA" id="ARBA00018512"/>
    </source>
</evidence>
<dbReference type="Pfam" id="PF04922">
    <property type="entry name" value="DIE2_ALG10"/>
    <property type="match status" value="1"/>
</dbReference>
<reference evidence="15 16" key="1">
    <citation type="submission" date="2023-03" db="EMBL/GenBank/DDBJ databases">
        <title>WGS of Gossypium arboreum.</title>
        <authorList>
            <person name="Yu D."/>
        </authorList>
    </citation>
    <scope>NUCLEOTIDE SEQUENCE [LARGE SCALE GENOMIC DNA]</scope>
    <source>
        <tissue evidence="15">Leaf</tissue>
    </source>
</reference>
<feature type="transmembrane region" description="Helical" evidence="14">
    <location>
        <begin position="20"/>
        <end position="40"/>
    </location>
</feature>
<organism evidence="15 16">
    <name type="scientific">Gossypium arboreum</name>
    <name type="common">Tree cotton</name>
    <name type="synonym">Gossypium nanking</name>
    <dbReference type="NCBI Taxonomy" id="29729"/>
    <lineage>
        <taxon>Eukaryota</taxon>
        <taxon>Viridiplantae</taxon>
        <taxon>Streptophyta</taxon>
        <taxon>Embryophyta</taxon>
        <taxon>Tracheophyta</taxon>
        <taxon>Spermatophyta</taxon>
        <taxon>Magnoliopsida</taxon>
        <taxon>eudicotyledons</taxon>
        <taxon>Gunneridae</taxon>
        <taxon>Pentapetalae</taxon>
        <taxon>rosids</taxon>
        <taxon>malvids</taxon>
        <taxon>Malvales</taxon>
        <taxon>Malvaceae</taxon>
        <taxon>Malvoideae</taxon>
        <taxon>Gossypium</taxon>
    </lineage>
</organism>
<keyword evidence="8 14" id="KW-0812">Transmembrane</keyword>
<evidence type="ECO:0000256" key="4">
    <source>
        <dbReference type="ARBA" id="ARBA00011967"/>
    </source>
</evidence>
<name>A0ABR0QBC5_GOSAR</name>
<keyword evidence="10 14" id="KW-1133">Transmembrane helix</keyword>
<evidence type="ECO:0000256" key="1">
    <source>
        <dbReference type="ARBA" id="ARBA00004477"/>
    </source>
</evidence>
<evidence type="ECO:0000256" key="13">
    <source>
        <dbReference type="ARBA" id="ARBA00048064"/>
    </source>
</evidence>
<comment type="caution">
    <text evidence="15">The sequence shown here is derived from an EMBL/GenBank/DDBJ whole genome shotgun (WGS) entry which is preliminary data.</text>
</comment>
<comment type="catalytic activity">
    <reaction evidence="13">
        <text>an alpha-D-Glc-(1-&gt;3)-alpha-D-Glc-(1-&gt;3)-alpha-D-Man-(1-&gt;2)-alpha-D-Man-(1-&gt;2)-alpha-D-Man-(1-&gt;3)-[alpha-D-Man-(1-&gt;2)-alpha-D-Man-(1-&gt;3)-[alpha-D-Man-(1-&gt;2)-alpha-D-Man-(1-&gt;6)]-alpha-D-Man-(1-&gt;6)]-beta-D-Man-(1-&gt;4)-beta-D-GlcNAc-(1-&gt;4)-alpha-D-GlcNAc-diphospho-di-trans,poly-cis-dolichol + a di-trans,poly-cis-dolichyl beta-D-glucosyl phosphate = a alpha-D-Glc-(1-&gt;2)-alpha-D-Glc-(1-&gt;3)-alpha-D-Glc-(1-&gt;3)-alpha-D-Man-(1-&gt;2)-alpha-D-Man-(1-&gt;2)-alpha-D-Man-(1-&gt;3)-[alpha-D-Man-(1-&gt;2)-alpha-D-Man-(1-&gt;3)-[alpha-D-Man-(1-&gt;2)-alpha-D-Man-(1-&gt;6)]-alpha-D-Man-(1-&gt;6)]-beta-D-Man-(1-&gt;4)-beta-D-GlcNAc-(1-&gt;4)-alpha-D-GlcNAc-diphospho-di-trans,poly-cis-dolichol + a di-trans,poly-cis-dolichyl phosphate + H(+)</text>
        <dbReference type="Rhea" id="RHEA:29543"/>
        <dbReference type="Rhea" id="RHEA-COMP:19498"/>
        <dbReference type="Rhea" id="RHEA-COMP:19502"/>
        <dbReference type="Rhea" id="RHEA-COMP:19512"/>
        <dbReference type="Rhea" id="RHEA-COMP:19522"/>
        <dbReference type="ChEBI" id="CHEBI:15378"/>
        <dbReference type="ChEBI" id="CHEBI:57525"/>
        <dbReference type="ChEBI" id="CHEBI:57683"/>
        <dbReference type="ChEBI" id="CHEBI:132522"/>
        <dbReference type="ChEBI" id="CHEBI:132523"/>
        <dbReference type="EC" id="2.4.1.256"/>
    </reaction>
    <physiologicalReaction direction="left-to-right" evidence="13">
        <dbReference type="Rhea" id="RHEA:29544"/>
    </physiologicalReaction>
</comment>